<organism evidence="7 8">
    <name type="scientific">Streptantibioticus parmotrematis</name>
    <dbReference type="NCBI Taxonomy" id="2873249"/>
    <lineage>
        <taxon>Bacteria</taxon>
        <taxon>Bacillati</taxon>
        <taxon>Actinomycetota</taxon>
        <taxon>Actinomycetes</taxon>
        <taxon>Kitasatosporales</taxon>
        <taxon>Streptomycetaceae</taxon>
        <taxon>Streptantibioticus</taxon>
    </lineage>
</organism>
<evidence type="ECO:0000313" key="8">
    <source>
        <dbReference type="Proteomes" id="UP001198565"/>
    </source>
</evidence>
<evidence type="ECO:0000256" key="3">
    <source>
        <dbReference type="ARBA" id="ARBA00022801"/>
    </source>
</evidence>
<comment type="catalytic activity">
    <reaction evidence="1">
        <text>Hydrolyzes the link between N-acetylmuramoyl residues and L-amino acid residues in certain cell-wall glycopeptides.</text>
        <dbReference type="EC" id="3.5.1.28"/>
    </reaction>
</comment>
<dbReference type="CDD" id="cd06583">
    <property type="entry name" value="PGRP"/>
    <property type="match status" value="1"/>
</dbReference>
<reference evidence="7 8" key="1">
    <citation type="submission" date="2021-08" db="EMBL/GenBank/DDBJ databases">
        <title>Streptomyces sp. PTM05 isolated from lichen.</title>
        <authorList>
            <person name="Somphong A."/>
            <person name="Phongsopitanun W."/>
            <person name="Tanasupawat S."/>
        </authorList>
    </citation>
    <scope>NUCLEOTIDE SEQUENCE [LARGE SCALE GENOMIC DNA]</scope>
    <source>
        <strain evidence="7 8">Ptm05</strain>
    </source>
</reference>
<dbReference type="SMART" id="SM00644">
    <property type="entry name" value="Ami_2"/>
    <property type="match status" value="1"/>
</dbReference>
<feature type="region of interest" description="Disordered" evidence="5">
    <location>
        <begin position="426"/>
        <end position="478"/>
    </location>
</feature>
<evidence type="ECO:0000256" key="1">
    <source>
        <dbReference type="ARBA" id="ARBA00001561"/>
    </source>
</evidence>
<dbReference type="InterPro" id="IPR023346">
    <property type="entry name" value="Lysozyme-like_dom_sf"/>
</dbReference>
<evidence type="ECO:0000256" key="2">
    <source>
        <dbReference type="ARBA" id="ARBA00011901"/>
    </source>
</evidence>
<dbReference type="Gene3D" id="3.40.80.10">
    <property type="entry name" value="Peptidoglycan recognition protein-like"/>
    <property type="match status" value="1"/>
</dbReference>
<feature type="compositionally biased region" description="Low complexity" evidence="5">
    <location>
        <begin position="1"/>
        <end position="18"/>
    </location>
</feature>
<evidence type="ECO:0000256" key="5">
    <source>
        <dbReference type="SAM" id="MobiDB-lite"/>
    </source>
</evidence>
<sequence>MAGPATAHAAPAHPAHPAGIGGSSALQGDFAAASRAFHVPLPVLLAVSYQESRWDGHAGQYNTGAGYGPMDLTDATAAMVTGSGAGAAGRADTAAMVSAPALHTLDAAARLVHATPAALRDGTAANIRGGAALLASYQKALTGSAPADPADWYGAVARYSQAGDEQGARDFADAVYAVMASGAQRTTQDGQRVRLTAEPRLVPHRRDVPGLRATAPKDTAADCPAAMHCSVVPAAPEGYQQANRPKDGLAIRYIVIHDTESTYEQAIAAFQDPAGGVAANYVMRSSDGAVTQMVPDADLAFHAGNYWFNMHSVGIEHEGFAASGATWYTEAQYRATAELVKYLAARYGIPLDRQHVIGHENVPGPQSAGVAGMHWDPGPYWDWTHFMRLLGVPVPEGGSGVGPVGTAVTITPDFAHNFQTVEVCGQPTGEVRPKGGKDRPTPSTPPKGGRKQPTSGTHPTKGGKHQAAEPPCTSQTQPSDFLYLRTAPSPTAPLYADPALHPGAAAGTDHIDDWGDTVTEGQQFVVAARQGDWTAIWYSGAELWFDNPRGEDTTPAPDAVLVTPKTSSAPAPVYGEAYPQPSEYPEGLKPSTQAPLSMYAVPAGQAYVASPVPSRSDDFFTSPPDTVVNGSECYYTVQYDHRLALLNAADVTVRRR</sequence>
<dbReference type="InterPro" id="IPR036505">
    <property type="entry name" value="Amidase/PGRP_sf"/>
</dbReference>
<keyword evidence="8" id="KW-1185">Reference proteome</keyword>
<feature type="compositionally biased region" description="Basic and acidic residues" evidence="5">
    <location>
        <begin position="431"/>
        <end position="440"/>
    </location>
</feature>
<dbReference type="EC" id="3.5.1.28" evidence="2"/>
<dbReference type="EMBL" id="JAINVZ010000006">
    <property type="protein sequence ID" value="MBY8885549.1"/>
    <property type="molecule type" value="Genomic_DNA"/>
</dbReference>
<dbReference type="Proteomes" id="UP001198565">
    <property type="component" value="Unassembled WGS sequence"/>
</dbReference>
<gene>
    <name evidence="7" type="ORF">K7472_11905</name>
</gene>
<dbReference type="PANTHER" id="PTHR30417:SF1">
    <property type="entry name" value="N-ACETYLMURAMOYL-L-ALANINE AMIDASE AMID"/>
    <property type="match status" value="1"/>
</dbReference>
<dbReference type="PANTHER" id="PTHR30417">
    <property type="entry name" value="N-ACETYLMURAMOYL-L-ALANINE AMIDASE AMID"/>
    <property type="match status" value="1"/>
</dbReference>
<feature type="region of interest" description="Disordered" evidence="5">
    <location>
        <begin position="1"/>
        <end position="20"/>
    </location>
</feature>
<comment type="caution">
    <text evidence="7">The sequence shown here is derived from an EMBL/GenBank/DDBJ whole genome shotgun (WGS) entry which is preliminary data.</text>
</comment>
<dbReference type="GO" id="GO:0008745">
    <property type="term" value="F:N-acetylmuramoyl-L-alanine amidase activity"/>
    <property type="evidence" value="ECO:0007669"/>
    <property type="project" value="UniProtKB-EC"/>
</dbReference>
<dbReference type="SUPFAM" id="SSF55846">
    <property type="entry name" value="N-acetylmuramoyl-L-alanine amidase-like"/>
    <property type="match status" value="1"/>
</dbReference>
<keyword evidence="3 7" id="KW-0378">Hydrolase</keyword>
<proteinExistence type="predicted"/>
<dbReference type="SUPFAM" id="SSF53955">
    <property type="entry name" value="Lysozyme-like"/>
    <property type="match status" value="1"/>
</dbReference>
<evidence type="ECO:0000256" key="4">
    <source>
        <dbReference type="ARBA" id="ARBA00023316"/>
    </source>
</evidence>
<dbReference type="InterPro" id="IPR051206">
    <property type="entry name" value="NAMLAA_amidase_2"/>
</dbReference>
<keyword evidence="4" id="KW-0961">Cell wall biogenesis/degradation</keyword>
<protein>
    <recommendedName>
        <fullName evidence="2">N-acetylmuramoyl-L-alanine amidase</fullName>
        <ecNumber evidence="2">3.5.1.28</ecNumber>
    </recommendedName>
</protein>
<dbReference type="Gene3D" id="1.10.530.10">
    <property type="match status" value="1"/>
</dbReference>
<dbReference type="InterPro" id="IPR002502">
    <property type="entry name" value="Amidase_domain"/>
</dbReference>
<dbReference type="Pfam" id="PF01510">
    <property type="entry name" value="Amidase_2"/>
    <property type="match status" value="1"/>
</dbReference>
<evidence type="ECO:0000259" key="6">
    <source>
        <dbReference type="SMART" id="SM00644"/>
    </source>
</evidence>
<accession>A0ABS7QQS5</accession>
<evidence type="ECO:0000313" key="7">
    <source>
        <dbReference type="EMBL" id="MBY8885549.1"/>
    </source>
</evidence>
<name>A0ABS7QQS5_9ACTN</name>
<feature type="domain" description="N-acetylmuramoyl-L-alanine amidase" evidence="6">
    <location>
        <begin position="239"/>
        <end position="378"/>
    </location>
</feature>